<dbReference type="NCBIfam" id="TIGR02550">
    <property type="entry name" value="flagell_flgL"/>
    <property type="match status" value="1"/>
</dbReference>
<keyword evidence="7" id="KW-1185">Reference proteome</keyword>
<dbReference type="PANTHER" id="PTHR42792:SF1">
    <property type="entry name" value="FLAGELLAR HOOK-ASSOCIATED PROTEIN 3"/>
    <property type="match status" value="1"/>
</dbReference>
<dbReference type="InterPro" id="IPR001029">
    <property type="entry name" value="Flagellin_N"/>
</dbReference>
<dbReference type="SUPFAM" id="SSF64518">
    <property type="entry name" value="Phase 1 flagellin"/>
    <property type="match status" value="1"/>
</dbReference>
<keyword evidence="6" id="KW-0969">Cilium</keyword>
<keyword evidence="6" id="KW-0966">Cell projection</keyword>
<dbReference type="EMBL" id="JACHEP010000004">
    <property type="protein sequence ID" value="MBB5324265.1"/>
    <property type="molecule type" value="Genomic_DNA"/>
</dbReference>
<reference evidence="6 7" key="1">
    <citation type="submission" date="2020-08" db="EMBL/GenBank/DDBJ databases">
        <title>Genomic Encyclopedia of Type Strains, Phase IV (KMG-IV): sequencing the most valuable type-strain genomes for metagenomic binning, comparative biology and taxonomic classification.</title>
        <authorList>
            <person name="Goeker M."/>
        </authorList>
    </citation>
    <scope>NUCLEOTIDE SEQUENCE [LARGE SCALE GENOMIC DNA]</scope>
    <source>
        <strain evidence="6 7">DSM 16325</strain>
    </source>
</reference>
<gene>
    <name evidence="6" type="ORF">HNQ34_001358</name>
</gene>
<feature type="domain" description="Flagellin C-terminal" evidence="5">
    <location>
        <begin position="211"/>
        <end position="292"/>
    </location>
</feature>
<dbReference type="GO" id="GO:0009424">
    <property type="term" value="C:bacterial-type flagellum hook"/>
    <property type="evidence" value="ECO:0007669"/>
    <property type="project" value="InterPro"/>
</dbReference>
<dbReference type="GO" id="GO:0071973">
    <property type="term" value="P:bacterial-type flagellum-dependent cell motility"/>
    <property type="evidence" value="ECO:0007669"/>
    <property type="project" value="InterPro"/>
</dbReference>
<dbReference type="PANTHER" id="PTHR42792">
    <property type="entry name" value="FLAGELLIN"/>
    <property type="match status" value="1"/>
</dbReference>
<dbReference type="Proteomes" id="UP000520011">
    <property type="component" value="Unassembled WGS sequence"/>
</dbReference>
<evidence type="ECO:0000256" key="3">
    <source>
        <dbReference type="ARBA" id="ARBA00023143"/>
    </source>
</evidence>
<evidence type="ECO:0000259" key="5">
    <source>
        <dbReference type="Pfam" id="PF00700"/>
    </source>
</evidence>
<protein>
    <submittedName>
        <fullName evidence="6">Flagellar hook-associated protein 3 FlgL</fullName>
    </submittedName>
</protein>
<keyword evidence="6" id="KW-0282">Flagellum</keyword>
<comment type="subcellular location">
    <subcellularLocation>
        <location evidence="1">Bacterial flagellum</location>
    </subcellularLocation>
</comment>
<dbReference type="RefSeq" id="WP_183252830.1">
    <property type="nucleotide sequence ID" value="NZ_JACHEP010000004.1"/>
</dbReference>
<dbReference type="InterPro" id="IPR013384">
    <property type="entry name" value="Flagell_FlgL"/>
</dbReference>
<dbReference type="Pfam" id="PF00669">
    <property type="entry name" value="Flagellin_N"/>
    <property type="match status" value="1"/>
</dbReference>
<dbReference type="Pfam" id="PF00700">
    <property type="entry name" value="Flagellin_C"/>
    <property type="match status" value="1"/>
</dbReference>
<dbReference type="InterPro" id="IPR046358">
    <property type="entry name" value="Flagellin_C"/>
</dbReference>
<evidence type="ECO:0000256" key="1">
    <source>
        <dbReference type="ARBA" id="ARBA00004365"/>
    </source>
</evidence>
<evidence type="ECO:0000313" key="6">
    <source>
        <dbReference type="EMBL" id="MBB5324265.1"/>
    </source>
</evidence>
<comment type="caution">
    <text evidence="6">The sequence shown here is derived from an EMBL/GenBank/DDBJ whole genome shotgun (WGS) entry which is preliminary data.</text>
</comment>
<dbReference type="InterPro" id="IPR001492">
    <property type="entry name" value="Flagellin"/>
</dbReference>
<sequence length="294" mass="33057">MRVTQLMLTNNSLRNVSKSYDRLGVYQEQLSTGKKIQRPSDDPVVAMKGMYYRTSLTEIEQYQRNLSEVYTWMDNSESALDHTTQVLQRVRELVVQGKNGTLTPEDQQAIAREIEQLKSDLVQTANTKVAGKYIFNGTNIAEAPVTEQTPPTAPLVQNNTDDFTVEVSKGVKLKANINPNNVFSQQLFDTLQQIENTFKGTSAGNLDNLLKDLDDRMNSVLAERAELGARVNRLELVEQRLSTQQVIAQQMISDNEDADIEKVITDLKTQESVHRAALSVGARIIQPTLVDFLR</sequence>
<feature type="domain" description="Flagellin N-terminal" evidence="4">
    <location>
        <begin position="5"/>
        <end position="139"/>
    </location>
</feature>
<dbReference type="GO" id="GO:0005198">
    <property type="term" value="F:structural molecule activity"/>
    <property type="evidence" value="ECO:0007669"/>
    <property type="project" value="InterPro"/>
</dbReference>
<name>A0A7W8IPG2_9BACL</name>
<evidence type="ECO:0000313" key="7">
    <source>
        <dbReference type="Proteomes" id="UP000520011"/>
    </source>
</evidence>
<dbReference type="AlphaFoldDB" id="A0A7W8IPG2"/>
<dbReference type="Gene3D" id="1.20.1330.10">
    <property type="entry name" value="f41 fragment of flagellin, N-terminal domain"/>
    <property type="match status" value="1"/>
</dbReference>
<proteinExistence type="inferred from homology"/>
<comment type="similarity">
    <text evidence="2">Belongs to the bacterial flagellin family.</text>
</comment>
<keyword evidence="3" id="KW-0975">Bacterial flagellum</keyword>
<evidence type="ECO:0000256" key="2">
    <source>
        <dbReference type="ARBA" id="ARBA00005709"/>
    </source>
</evidence>
<organism evidence="6 7">
    <name type="scientific">Anoxybacteroides tepidamans</name>
    <dbReference type="NCBI Taxonomy" id="265948"/>
    <lineage>
        <taxon>Bacteria</taxon>
        <taxon>Bacillati</taxon>
        <taxon>Bacillota</taxon>
        <taxon>Bacilli</taxon>
        <taxon>Bacillales</taxon>
        <taxon>Anoxybacillaceae</taxon>
        <taxon>Anoxybacteroides</taxon>
    </lineage>
</organism>
<evidence type="ECO:0000259" key="4">
    <source>
        <dbReference type="Pfam" id="PF00669"/>
    </source>
</evidence>
<accession>A0A7W8IPG2</accession>